<accession>A0A131YEZ2</accession>
<name>A0A131YEZ2_RHIAP</name>
<dbReference type="AlphaFoldDB" id="A0A131YEZ2"/>
<protein>
    <submittedName>
        <fullName evidence="3">Chitin-binding protein</fullName>
    </submittedName>
</protein>
<feature type="transmembrane region" description="Helical" evidence="2">
    <location>
        <begin position="39"/>
        <end position="60"/>
    </location>
</feature>
<feature type="region of interest" description="Disordered" evidence="1">
    <location>
        <begin position="63"/>
        <end position="127"/>
    </location>
</feature>
<dbReference type="EMBL" id="GEDV01011527">
    <property type="protein sequence ID" value="JAP77030.1"/>
    <property type="molecule type" value="Transcribed_RNA"/>
</dbReference>
<feature type="region of interest" description="Disordered" evidence="1">
    <location>
        <begin position="1"/>
        <end position="36"/>
    </location>
</feature>
<sequence>MGESSMSEVSSSAMSSTASSSTASSSEAPGDDQGTSSKWPLAVAAGLLLLGLLGVAVFLATRGSSSGDPTESAVKAGDDANSYSGGGGGTIKTPPTPKGPKKASTPHKLPSPHKPTPTKHKVPTIPTIPTVPSVRPAPRFVLKIIVLICTYGMTGVLEPQLPPDGVCDIIFYTHVYADITDKKLYPMYGPTAYKVFLSGGSKYQKTTLGLSLKLGTLPTDITLHKTELMTAMSVAINSDKIVHFGMLNVDIRNYTGVSHGGLQFLTVIGEVLKGISPPQQCALGITNATDGKALVAAAKQAVSDFPAITMIILEVHTEKSPSPDKIYPVAPNPDTATLPDKNVITLNDIKDHVKDLKDIPKKGTYLMISIAMYARAYLFNYKGTLDYAKGSMILDYGVVCDCERTDVCNRTTDPNDKSGTTAFDNRNNVAIDFFDGPSSTEAKAKTRLEILPNNHTGIVAYNVEMDDYKQQCDDSPFMRLNSIKKEVLKAINEAEND</sequence>
<keyword evidence="2" id="KW-1133">Transmembrane helix</keyword>
<evidence type="ECO:0000256" key="2">
    <source>
        <dbReference type="SAM" id="Phobius"/>
    </source>
</evidence>
<keyword evidence="2" id="KW-0472">Membrane</keyword>
<keyword evidence="2" id="KW-0812">Transmembrane</keyword>
<proteinExistence type="predicted"/>
<organism evidence="3">
    <name type="scientific">Rhipicephalus appendiculatus</name>
    <name type="common">Brown ear tick</name>
    <dbReference type="NCBI Taxonomy" id="34631"/>
    <lineage>
        <taxon>Eukaryota</taxon>
        <taxon>Metazoa</taxon>
        <taxon>Ecdysozoa</taxon>
        <taxon>Arthropoda</taxon>
        <taxon>Chelicerata</taxon>
        <taxon>Arachnida</taxon>
        <taxon>Acari</taxon>
        <taxon>Parasitiformes</taxon>
        <taxon>Ixodida</taxon>
        <taxon>Ixodoidea</taxon>
        <taxon>Ixodidae</taxon>
        <taxon>Rhipicephalinae</taxon>
        <taxon>Rhipicephalus</taxon>
        <taxon>Rhipicephalus</taxon>
    </lineage>
</organism>
<feature type="transmembrane region" description="Helical" evidence="2">
    <location>
        <begin position="140"/>
        <end position="157"/>
    </location>
</feature>
<evidence type="ECO:0000256" key="1">
    <source>
        <dbReference type="SAM" id="MobiDB-lite"/>
    </source>
</evidence>
<reference evidence="3" key="1">
    <citation type="journal article" date="2016" name="Ticks Tick Borne Dis.">
        <title>De novo assembly and annotation of the salivary gland transcriptome of Rhipicephalus appendiculatus male and female ticks during blood feeding.</title>
        <authorList>
            <person name="de Castro M.H."/>
            <person name="de Klerk D."/>
            <person name="Pienaar R."/>
            <person name="Latif A.A."/>
            <person name="Rees D.J."/>
            <person name="Mans B.J."/>
        </authorList>
    </citation>
    <scope>NUCLEOTIDE SEQUENCE</scope>
    <source>
        <tissue evidence="3">Salivary glands</tissue>
    </source>
</reference>
<evidence type="ECO:0000313" key="3">
    <source>
        <dbReference type="EMBL" id="JAP77030.1"/>
    </source>
</evidence>
<feature type="compositionally biased region" description="Low complexity" evidence="1">
    <location>
        <begin position="1"/>
        <end position="28"/>
    </location>
</feature>